<reference evidence="1" key="1">
    <citation type="submission" date="2021-11" db="EMBL/GenBank/DDBJ databases">
        <title>Halomonas sp., isolated from a coastal aquaculture zone in Dongshan Bay.</title>
        <authorList>
            <person name="Lin W."/>
        </authorList>
    </citation>
    <scope>NUCLEOTIDE SEQUENCE</scope>
    <source>
        <strain evidence="1">Yzlin-01</strain>
    </source>
</reference>
<dbReference type="Pfam" id="PF05035">
    <property type="entry name" value="DGOK"/>
    <property type="match status" value="1"/>
</dbReference>
<dbReference type="InterPro" id="IPR042258">
    <property type="entry name" value="DGOK_N"/>
</dbReference>
<accession>A0ABT2ECE8</accession>
<proteinExistence type="predicted"/>
<dbReference type="InterPro" id="IPR042257">
    <property type="entry name" value="DGOK_C"/>
</dbReference>
<organism evidence="1 2">
    <name type="scientific">Halomonas dongshanensis</name>
    <dbReference type="NCBI Taxonomy" id="2890835"/>
    <lineage>
        <taxon>Bacteria</taxon>
        <taxon>Pseudomonadati</taxon>
        <taxon>Pseudomonadota</taxon>
        <taxon>Gammaproteobacteria</taxon>
        <taxon>Oceanospirillales</taxon>
        <taxon>Halomonadaceae</taxon>
        <taxon>Halomonas</taxon>
    </lineage>
</organism>
<gene>
    <name evidence="1" type="ORF">LLY24_07865</name>
</gene>
<evidence type="ECO:0000313" key="1">
    <source>
        <dbReference type="EMBL" id="MCS2609231.1"/>
    </source>
</evidence>
<comment type="caution">
    <text evidence="1">The sequence shown here is derived from an EMBL/GenBank/DDBJ whole genome shotgun (WGS) entry which is preliminary data.</text>
</comment>
<dbReference type="Gene3D" id="3.30.420.310">
    <property type="entry name" value="2-keto-3-deoxy-galactonokinase, C-terminal domain"/>
    <property type="match status" value="1"/>
</dbReference>
<name>A0ABT2ECE8_9GAMM</name>
<protein>
    <submittedName>
        <fullName evidence="1">2-dehydro-3-deoxygalactonokinase</fullName>
    </submittedName>
</protein>
<dbReference type="Gene3D" id="3.30.420.300">
    <property type="entry name" value="2-keto-3-deoxy-galactonokinase, substrate binding domain"/>
    <property type="match status" value="1"/>
</dbReference>
<sequence length="300" mass="32753">MNYIAVDWGSSNFRAMRVQDGNIVATVQSSAGVGRFADKAELNAVLANEMKRLGSNYSEDLPVVMCGMIGSNLGICDVGYRNLPLPIKALKSRGVQVDAELPNPTYIKPGIACRDSWDVCRGEELQILGAASRFDSEIFVAAGTHSKWVQVDKSGTEPVVTKLHTFMTGEMYKLLLDHSLVGKGLPEQEESNELFIRGIEAAKAMASEQRDIITELFKCRARYVLGQIEAKHTASYLSGLLIGHEVRSMAPRTDKAITLIGSDALLPRYRAACDMLGVACNCLTLEETVLLGFNEVFNGD</sequence>
<dbReference type="EMBL" id="JAJISC010000003">
    <property type="protein sequence ID" value="MCS2609231.1"/>
    <property type="molecule type" value="Genomic_DNA"/>
</dbReference>
<dbReference type="Proteomes" id="UP001165542">
    <property type="component" value="Unassembled WGS sequence"/>
</dbReference>
<dbReference type="InterPro" id="IPR007729">
    <property type="entry name" value="DGOK"/>
</dbReference>
<evidence type="ECO:0000313" key="2">
    <source>
        <dbReference type="Proteomes" id="UP001165542"/>
    </source>
</evidence>
<keyword evidence="2" id="KW-1185">Reference proteome</keyword>
<dbReference type="RefSeq" id="WP_259035737.1">
    <property type="nucleotide sequence ID" value="NZ_JAJISC010000003.1"/>
</dbReference>